<keyword evidence="3" id="KW-1003">Cell membrane</keyword>
<organism evidence="5 6">
    <name type="scientific">Thermocatellispora tengchongensis</name>
    <dbReference type="NCBI Taxonomy" id="1073253"/>
    <lineage>
        <taxon>Bacteria</taxon>
        <taxon>Bacillati</taxon>
        <taxon>Actinomycetota</taxon>
        <taxon>Actinomycetes</taxon>
        <taxon>Streptosporangiales</taxon>
        <taxon>Streptosporangiaceae</taxon>
        <taxon>Thermocatellispora</taxon>
    </lineage>
</organism>
<dbReference type="Pfam" id="PF07161">
    <property type="entry name" value="LppX_LprAFG"/>
    <property type="match status" value="1"/>
</dbReference>
<accession>A0A840P2X9</accession>
<comment type="subcellular location">
    <subcellularLocation>
        <location evidence="1">Cell envelope</location>
    </subcellularLocation>
</comment>
<evidence type="ECO:0000256" key="2">
    <source>
        <dbReference type="ARBA" id="ARBA00009194"/>
    </source>
</evidence>
<dbReference type="AlphaFoldDB" id="A0A840P2X9"/>
<evidence type="ECO:0000313" key="6">
    <source>
        <dbReference type="Proteomes" id="UP000578449"/>
    </source>
</evidence>
<comment type="similarity">
    <text evidence="2">Belongs to the LppX/LprAFG lipoprotein family.</text>
</comment>
<keyword evidence="3" id="KW-0472">Membrane</keyword>
<keyword evidence="5" id="KW-0449">Lipoprotein</keyword>
<keyword evidence="6" id="KW-1185">Reference proteome</keyword>
<proteinExistence type="inferred from homology"/>
<dbReference type="InterPro" id="IPR009830">
    <property type="entry name" value="LppX/LprAFG"/>
</dbReference>
<name>A0A840P2X9_9ACTN</name>
<evidence type="ECO:0000313" key="5">
    <source>
        <dbReference type="EMBL" id="MBB5131830.1"/>
    </source>
</evidence>
<reference evidence="5 6" key="1">
    <citation type="submission" date="2020-08" db="EMBL/GenBank/DDBJ databases">
        <title>Genomic Encyclopedia of Type Strains, Phase IV (KMG-IV): sequencing the most valuable type-strain genomes for metagenomic binning, comparative biology and taxonomic classification.</title>
        <authorList>
            <person name="Goeker M."/>
        </authorList>
    </citation>
    <scope>NUCLEOTIDE SEQUENCE [LARGE SCALE GENOMIC DNA]</scope>
    <source>
        <strain evidence="5 6">DSM 45615</strain>
    </source>
</reference>
<evidence type="ECO:0000256" key="4">
    <source>
        <dbReference type="SAM" id="SignalP"/>
    </source>
</evidence>
<dbReference type="SUPFAM" id="SSF89392">
    <property type="entry name" value="Prokaryotic lipoproteins and lipoprotein localization factors"/>
    <property type="match status" value="1"/>
</dbReference>
<dbReference type="PROSITE" id="PS51257">
    <property type="entry name" value="PROKAR_LIPOPROTEIN"/>
    <property type="match status" value="1"/>
</dbReference>
<dbReference type="GO" id="GO:0030313">
    <property type="term" value="C:cell envelope"/>
    <property type="evidence" value="ECO:0007669"/>
    <property type="project" value="UniProtKB-SubCell"/>
</dbReference>
<keyword evidence="4" id="KW-0732">Signal</keyword>
<dbReference type="Proteomes" id="UP000578449">
    <property type="component" value="Unassembled WGS sequence"/>
</dbReference>
<protein>
    <submittedName>
        <fullName evidence="5">Lipoprotein LprG</fullName>
    </submittedName>
</protein>
<dbReference type="InterPro" id="IPR029046">
    <property type="entry name" value="LolA/LolB/LppX"/>
</dbReference>
<dbReference type="RefSeq" id="WP_185048656.1">
    <property type="nucleotide sequence ID" value="NZ_BAABIX010000009.1"/>
</dbReference>
<dbReference type="Gene3D" id="2.50.20.20">
    <property type="match status" value="1"/>
</dbReference>
<evidence type="ECO:0000256" key="3">
    <source>
        <dbReference type="ARBA" id="ARBA00022475"/>
    </source>
</evidence>
<gene>
    <name evidence="5" type="ORF">HNP84_001543</name>
</gene>
<dbReference type="CDD" id="cd16334">
    <property type="entry name" value="LppX-like"/>
    <property type="match status" value="1"/>
</dbReference>
<dbReference type="EMBL" id="JACHGN010000003">
    <property type="protein sequence ID" value="MBB5131830.1"/>
    <property type="molecule type" value="Genomic_DNA"/>
</dbReference>
<feature type="signal peptide" evidence="4">
    <location>
        <begin position="1"/>
        <end position="22"/>
    </location>
</feature>
<feature type="chain" id="PRO_5032985997" evidence="4">
    <location>
        <begin position="23"/>
        <end position="231"/>
    </location>
</feature>
<sequence length="231" mass="23798">MWLRRTLRLLVPIAAAMLLASACTGGDDGGGAALPTGPEVLKKASEAMRAVKSAAFTIETEGKPPVPVRKADGRLTARGDADGTIQIEILGNLQELKFVLIGSDVHFKGPTGGFQKMSKSELAAIYDPSAILSADKGVPALLAAATDAVTQAEENVGDSPAYRVAATLPQEKIAVLVPGIQQGVNGTLWVDKASSRLVKASLPLGTGDASGTVTVTLRDYDAPVELTAPQG</sequence>
<evidence type="ECO:0000256" key="1">
    <source>
        <dbReference type="ARBA" id="ARBA00004196"/>
    </source>
</evidence>
<comment type="caution">
    <text evidence="5">The sequence shown here is derived from an EMBL/GenBank/DDBJ whole genome shotgun (WGS) entry which is preliminary data.</text>
</comment>